<dbReference type="Proteomes" id="UP000034228">
    <property type="component" value="Unassembled WGS sequence"/>
</dbReference>
<reference evidence="1 2" key="1">
    <citation type="submission" date="2015-03" db="EMBL/GenBank/DDBJ databases">
        <title>Draft genome sequences of two protease-producing strains of Arsukibacterium isolated from two cold and alkaline environments.</title>
        <authorList>
            <person name="Lylloff J.E."/>
            <person name="Skov L.B."/>
            <person name="Jepsen M."/>
            <person name="Hallin P.F."/>
            <person name="Sorensen S.J."/>
            <person name="Stougaard P."/>
            <person name="Glaring M.A."/>
        </authorList>
    </citation>
    <scope>NUCLEOTIDE SEQUENCE [LARGE SCALE GENOMIC DNA]</scope>
    <source>
        <strain evidence="1 2">GCM72</strain>
    </source>
</reference>
<comment type="caution">
    <text evidence="1">The sequence shown here is derived from an EMBL/GenBank/DDBJ whole genome shotgun (WGS) entry which is preliminary data.</text>
</comment>
<gene>
    <name evidence="1" type="ORF">WG68_12530</name>
</gene>
<evidence type="ECO:0000313" key="2">
    <source>
        <dbReference type="Proteomes" id="UP000034228"/>
    </source>
</evidence>
<evidence type="ECO:0000313" key="1">
    <source>
        <dbReference type="EMBL" id="KKO44964.1"/>
    </source>
</evidence>
<protein>
    <submittedName>
        <fullName evidence="1">Uncharacterized protein</fullName>
    </submittedName>
</protein>
<name>A0A0M2V3H7_9GAMM</name>
<accession>A0A0M2V3H7</accession>
<proteinExistence type="predicted"/>
<keyword evidence="2" id="KW-1185">Reference proteome</keyword>
<sequence length="70" mass="8085">MVVYGWNIVGIYSNSNTKNNLKSVENFRQENSAFFQNLKNFVVSETGQKSFFKKITVTKNVTNRCKMAQI</sequence>
<dbReference type="AlphaFoldDB" id="A0A0M2V3H7"/>
<organism evidence="1 2">
    <name type="scientific">Arsukibacterium ikkense</name>
    <dbReference type="NCBI Taxonomy" id="336831"/>
    <lineage>
        <taxon>Bacteria</taxon>
        <taxon>Pseudomonadati</taxon>
        <taxon>Pseudomonadota</taxon>
        <taxon>Gammaproteobacteria</taxon>
        <taxon>Chromatiales</taxon>
        <taxon>Chromatiaceae</taxon>
        <taxon>Arsukibacterium</taxon>
    </lineage>
</organism>
<dbReference type="EMBL" id="LAHO01000012">
    <property type="protein sequence ID" value="KKO44964.1"/>
    <property type="molecule type" value="Genomic_DNA"/>
</dbReference>
<dbReference type="STRING" id="336831.WG68_12530"/>